<proteinExistence type="predicted"/>
<evidence type="ECO:0000313" key="1">
    <source>
        <dbReference type="EMBL" id="CAJ1049569.1"/>
    </source>
</evidence>
<dbReference type="EMBL" id="OY660864">
    <property type="protein sequence ID" value="CAJ1049569.1"/>
    <property type="molecule type" value="Genomic_DNA"/>
</dbReference>
<evidence type="ECO:0000313" key="2">
    <source>
        <dbReference type="Proteomes" id="UP001178508"/>
    </source>
</evidence>
<reference evidence="1" key="1">
    <citation type="submission" date="2023-08" db="EMBL/GenBank/DDBJ databases">
        <authorList>
            <person name="Alioto T."/>
            <person name="Alioto T."/>
            <person name="Gomez Garrido J."/>
        </authorList>
    </citation>
    <scope>NUCLEOTIDE SEQUENCE</scope>
</reference>
<dbReference type="Proteomes" id="UP001178508">
    <property type="component" value="Chromosome 1"/>
</dbReference>
<sequence length="175" mass="19849">MAESAEVVVKTKTMYRMGRPKISCCFPSRTTSILPSPLSRLEIRELKDMAQPPVQVNINRMKRNSPDSHGVQENSYLRAGCLVQSSSQSLVSMDLHLLYLSSILDPRFAAMAKLHVGNTTVWQLHIIHSVNSSDSCASWQDTVQALLPVSDTQTENMHFKEFRFSHHLYSQTDLW</sequence>
<accession>A0AAV1ELL5</accession>
<dbReference type="AlphaFoldDB" id="A0AAV1ELL5"/>
<protein>
    <submittedName>
        <fullName evidence="1">Uncharacterized protein</fullName>
    </submittedName>
</protein>
<gene>
    <name evidence="1" type="ORF">XNOV1_A006128</name>
</gene>
<keyword evidence="2" id="KW-1185">Reference proteome</keyword>
<organism evidence="1 2">
    <name type="scientific">Xyrichtys novacula</name>
    <name type="common">Pearly razorfish</name>
    <name type="synonym">Hemipteronotus novacula</name>
    <dbReference type="NCBI Taxonomy" id="13765"/>
    <lineage>
        <taxon>Eukaryota</taxon>
        <taxon>Metazoa</taxon>
        <taxon>Chordata</taxon>
        <taxon>Craniata</taxon>
        <taxon>Vertebrata</taxon>
        <taxon>Euteleostomi</taxon>
        <taxon>Actinopterygii</taxon>
        <taxon>Neopterygii</taxon>
        <taxon>Teleostei</taxon>
        <taxon>Neoteleostei</taxon>
        <taxon>Acanthomorphata</taxon>
        <taxon>Eupercaria</taxon>
        <taxon>Labriformes</taxon>
        <taxon>Labridae</taxon>
        <taxon>Xyrichtys</taxon>
    </lineage>
</organism>
<name>A0AAV1ELL5_XYRNO</name>